<evidence type="ECO:0000256" key="1">
    <source>
        <dbReference type="SAM" id="MobiDB-lite"/>
    </source>
</evidence>
<gene>
    <name evidence="2" type="ordered locus">azo0353</name>
</gene>
<dbReference type="HOGENOM" id="CLU_3394833_0_0_4"/>
<evidence type="ECO:0000313" key="3">
    <source>
        <dbReference type="Proteomes" id="UP000002588"/>
    </source>
</evidence>
<proteinExistence type="predicted"/>
<organism evidence="2 3">
    <name type="scientific">Azoarcus sp. (strain BH72)</name>
    <dbReference type="NCBI Taxonomy" id="418699"/>
    <lineage>
        <taxon>Bacteria</taxon>
        <taxon>Pseudomonadati</taxon>
        <taxon>Pseudomonadota</taxon>
        <taxon>Betaproteobacteria</taxon>
        <taxon>Rhodocyclales</taxon>
        <taxon>Zoogloeaceae</taxon>
        <taxon>Azoarcus</taxon>
    </lineage>
</organism>
<dbReference type="KEGG" id="azo:azo0353"/>
<accession>A1K2B5</accession>
<protein>
    <submittedName>
        <fullName evidence="2">Uncharacterized protein</fullName>
    </submittedName>
</protein>
<name>A1K2B5_AZOSB</name>
<feature type="region of interest" description="Disordered" evidence="1">
    <location>
        <begin position="1"/>
        <end position="31"/>
    </location>
</feature>
<evidence type="ECO:0000313" key="2">
    <source>
        <dbReference type="EMBL" id="CAL92970.1"/>
    </source>
</evidence>
<dbReference type="STRING" id="62928.azo0353"/>
<dbReference type="EMBL" id="AM406670">
    <property type="protein sequence ID" value="CAL92970.1"/>
    <property type="molecule type" value="Genomic_DNA"/>
</dbReference>
<reference evidence="2 3" key="1">
    <citation type="journal article" date="2006" name="Nat. Biotechnol.">
        <title>Complete genome of the mutualistic, N2-fixing grass endophyte Azoarcus sp. strain BH72.</title>
        <authorList>
            <person name="Krause A."/>
            <person name="Ramakumar A."/>
            <person name="Bartels D."/>
            <person name="Battistoni F."/>
            <person name="Bekel T."/>
            <person name="Boch J."/>
            <person name="Boehm M."/>
            <person name="Friedrich F."/>
            <person name="Hurek T."/>
            <person name="Krause L."/>
            <person name="Linke B."/>
            <person name="McHardy A.C."/>
            <person name="Sarkar A."/>
            <person name="Schneiker S."/>
            <person name="Syed A.A."/>
            <person name="Thauer R."/>
            <person name="Vorhoelter F.-J."/>
            <person name="Weidner S."/>
            <person name="Puehler A."/>
            <person name="Reinhold-Hurek B."/>
            <person name="Kaiser O."/>
            <person name="Goesmann A."/>
        </authorList>
    </citation>
    <scope>NUCLEOTIDE SEQUENCE [LARGE SCALE GENOMIC DNA]</scope>
    <source>
        <strain evidence="2 3">BH72</strain>
    </source>
</reference>
<keyword evidence="3" id="KW-1185">Reference proteome</keyword>
<sequence>MRLMVRPTVLEAEQTSPDREQLDELENSLDP</sequence>
<dbReference type="Proteomes" id="UP000002588">
    <property type="component" value="Chromosome"/>
</dbReference>
<dbReference type="AlphaFoldDB" id="A1K2B5"/>